<proteinExistence type="predicted"/>
<dbReference type="InterPro" id="IPR014718">
    <property type="entry name" value="GH-type_carb-bd"/>
</dbReference>
<dbReference type="STRING" id="380244.SAMN05216298_0535"/>
<name>A0A1G9CVR7_9ACTN</name>
<dbReference type="GO" id="GO:0005975">
    <property type="term" value="P:carbohydrate metabolic process"/>
    <property type="evidence" value="ECO:0007669"/>
    <property type="project" value="InterPro"/>
</dbReference>
<gene>
    <name evidence="1" type="ORF">SAMN05216298_0535</name>
</gene>
<dbReference type="RefSeq" id="WP_091042269.1">
    <property type="nucleotide sequence ID" value="NZ_FNGF01000001.1"/>
</dbReference>
<sequence length="279" mass="30028">MSPIRLAAGEYTVDVDPLGARIASVAHAPTGTEFLLTTPWGAEDWSGTYQFTGSNEEWHRRYAGGWHTLVPHAGDARTLDRVAHPFHGEAAWRRWRVTGADGDSCELEAVLRTAPLTVRRRVRATGTGVLVRQTVANHSGREAAFTWVEHPAFGPALIGPGTTVDIGGDRVDAHFPAAGEPHSAFQEVRAKGRGSVVIANADKGTAAVLTWDPEVFPYLFVWQEHRATTGFPWWGLADTIGLEPACRPYESDGGPLGPLTLAPGASLTAEFELTCTTNA</sequence>
<keyword evidence="2" id="KW-1185">Reference proteome</keyword>
<reference evidence="2" key="1">
    <citation type="submission" date="2016-10" db="EMBL/GenBank/DDBJ databases">
        <authorList>
            <person name="Varghese N."/>
            <person name="Submissions S."/>
        </authorList>
    </citation>
    <scope>NUCLEOTIDE SEQUENCE [LARGE SCALE GENOMIC DNA]</scope>
    <source>
        <strain evidence="2">CGMCC 4.3147</strain>
    </source>
</reference>
<dbReference type="GO" id="GO:0030246">
    <property type="term" value="F:carbohydrate binding"/>
    <property type="evidence" value="ECO:0007669"/>
    <property type="project" value="InterPro"/>
</dbReference>
<protein>
    <submittedName>
        <fullName evidence="1">Galactose mutarotase</fullName>
    </submittedName>
</protein>
<dbReference type="SUPFAM" id="SSF74650">
    <property type="entry name" value="Galactose mutarotase-like"/>
    <property type="match status" value="1"/>
</dbReference>
<dbReference type="OrthoDB" id="2528227at2"/>
<evidence type="ECO:0000313" key="1">
    <source>
        <dbReference type="EMBL" id="SDK55768.1"/>
    </source>
</evidence>
<dbReference type="GO" id="GO:0003824">
    <property type="term" value="F:catalytic activity"/>
    <property type="evidence" value="ECO:0007669"/>
    <property type="project" value="InterPro"/>
</dbReference>
<accession>A0A1G9CVR7</accession>
<dbReference type="InterPro" id="IPR011013">
    <property type="entry name" value="Gal_mutarotase_sf_dom"/>
</dbReference>
<dbReference type="Gene3D" id="2.70.98.10">
    <property type="match status" value="1"/>
</dbReference>
<dbReference type="AlphaFoldDB" id="A0A1G9CVR7"/>
<evidence type="ECO:0000313" key="2">
    <source>
        <dbReference type="Proteomes" id="UP000198662"/>
    </source>
</evidence>
<dbReference type="EMBL" id="FNGF01000001">
    <property type="protein sequence ID" value="SDK55768.1"/>
    <property type="molecule type" value="Genomic_DNA"/>
</dbReference>
<organism evidence="1 2">
    <name type="scientific">Glycomyces sambucus</name>
    <dbReference type="NCBI Taxonomy" id="380244"/>
    <lineage>
        <taxon>Bacteria</taxon>
        <taxon>Bacillati</taxon>
        <taxon>Actinomycetota</taxon>
        <taxon>Actinomycetes</taxon>
        <taxon>Glycomycetales</taxon>
        <taxon>Glycomycetaceae</taxon>
        <taxon>Glycomyces</taxon>
    </lineage>
</organism>
<dbReference type="Proteomes" id="UP000198662">
    <property type="component" value="Unassembled WGS sequence"/>
</dbReference>